<dbReference type="InterPro" id="IPR015422">
    <property type="entry name" value="PyrdxlP-dep_Trfase_small"/>
</dbReference>
<evidence type="ECO:0000256" key="1">
    <source>
        <dbReference type="ARBA" id="ARBA00001933"/>
    </source>
</evidence>
<dbReference type="FunFam" id="3.40.640.10:FF:000001">
    <property type="entry name" value="Serine hydroxymethyltransferase"/>
    <property type="match status" value="1"/>
</dbReference>
<feature type="binding site" evidence="9">
    <location>
        <position position="112"/>
    </location>
    <ligand>
        <name>(6S)-5,6,7,8-tetrahydrofolate</name>
        <dbReference type="ChEBI" id="CHEBI:57453"/>
    </ligand>
</feature>
<keyword evidence="7 9" id="KW-0808">Transferase</keyword>
<dbReference type="PIRSF" id="PIRSF000412">
    <property type="entry name" value="SHMT"/>
    <property type="match status" value="1"/>
</dbReference>
<dbReference type="GO" id="GO:0035999">
    <property type="term" value="P:tetrahydrofolate interconversion"/>
    <property type="evidence" value="ECO:0007669"/>
    <property type="project" value="UniProtKB-UniRule"/>
</dbReference>
<dbReference type="RefSeq" id="WP_055425257.1">
    <property type="nucleotide sequence ID" value="NZ_FCOR01000004.1"/>
</dbReference>
<dbReference type="Gene3D" id="3.90.1150.10">
    <property type="entry name" value="Aspartate Aminotransferase, domain 1"/>
    <property type="match status" value="1"/>
</dbReference>
<protein>
    <recommendedName>
        <fullName evidence="9">Serine hydroxymethyltransferase</fullName>
        <shortName evidence="9">SHMT</shortName>
        <shortName evidence="9">Serine methylase</shortName>
        <ecNumber evidence="9">2.1.2.1</ecNumber>
    </recommendedName>
</protein>
<dbReference type="GO" id="GO:0004372">
    <property type="term" value="F:glycine hydroxymethyltransferase activity"/>
    <property type="evidence" value="ECO:0007669"/>
    <property type="project" value="UniProtKB-UniRule"/>
</dbReference>
<proteinExistence type="inferred from homology"/>
<dbReference type="PANTHER" id="PTHR11680">
    <property type="entry name" value="SERINE HYDROXYMETHYLTRANSFERASE"/>
    <property type="match status" value="1"/>
</dbReference>
<keyword evidence="9" id="KW-0028">Amino-acid biosynthesis</keyword>
<dbReference type="STRING" id="1586267.GCA_001418685_00786"/>
<name>A0A0X8XY50_9FLAO</name>
<keyword evidence="5 9" id="KW-0963">Cytoplasm</keyword>
<comment type="similarity">
    <text evidence="3 9">Belongs to the SHMT family.</text>
</comment>
<dbReference type="InterPro" id="IPR015421">
    <property type="entry name" value="PyrdxlP-dep_Trfase_major"/>
</dbReference>
<dbReference type="OrthoDB" id="9803846at2"/>
<evidence type="ECO:0000313" key="12">
    <source>
        <dbReference type="EMBL" id="CVK15949.1"/>
    </source>
</evidence>
<dbReference type="EC" id="2.1.2.1" evidence="9"/>
<sequence>METKKIFELIEKEKERQTKGLELIASENFVSEEVMKAAGSVLTNKYAEGYPGKRYYGGCEIIDQIEEIAIDSAKKLFGASYVNIQPHSGAQANAAVLLACLKPGDTIMGLDLAHGGHLTHGSPVNFSGLNYNPVFYKVNKEDGRINYDDMAATARREKPKMIIVGASAYSRDFDYRKFREVADEIGAVLMADISHPAGLIAKGILIDPLPYCDIVTTTTHKTLRGTRGGMIMLGKDFENPFGYKTLKGEVKMMSQVIDGAVFPGTQGGPLEHIISAKAITFIEALSDQYLTYTHQVVKNAQVLSKALIERNFNIISGGTDNHLMLIDLHNKNITGKAAEKALEKADITCNKNMIPYDDRSPFVTSGIRLGTAAVTTRGLKEDDMIKIADFINEVIADPENKIVIDKVKKEVNAMMDSRPLFQW</sequence>
<dbReference type="GO" id="GO:0005829">
    <property type="term" value="C:cytosol"/>
    <property type="evidence" value="ECO:0007669"/>
    <property type="project" value="TreeGrafter"/>
</dbReference>
<comment type="caution">
    <text evidence="9">Lacks conserved residue(s) required for the propagation of feature annotation.</text>
</comment>
<dbReference type="EMBL" id="FCOR01000004">
    <property type="protein sequence ID" value="CVK15949.1"/>
    <property type="molecule type" value="Genomic_DNA"/>
</dbReference>
<feature type="modified residue" description="N6-(pyridoxal phosphate)lysine" evidence="9 10">
    <location>
        <position position="221"/>
    </location>
</feature>
<feature type="binding site" evidence="9">
    <location>
        <begin position="116"/>
        <end position="118"/>
    </location>
    <ligand>
        <name>(6S)-5,6,7,8-tetrahydrofolate</name>
        <dbReference type="ChEBI" id="CHEBI:57453"/>
    </ligand>
</feature>
<feature type="site" description="Plays an important role in substrate specificity" evidence="9">
    <location>
        <position position="220"/>
    </location>
</feature>
<dbReference type="CDD" id="cd00378">
    <property type="entry name" value="SHMT"/>
    <property type="match status" value="1"/>
</dbReference>
<dbReference type="Gene3D" id="3.40.640.10">
    <property type="entry name" value="Type I PLP-dependent aspartate aminotransferase-like (Major domain)"/>
    <property type="match status" value="1"/>
</dbReference>
<accession>A0A0X8XY50</accession>
<evidence type="ECO:0000259" key="11">
    <source>
        <dbReference type="Pfam" id="PF00464"/>
    </source>
</evidence>
<evidence type="ECO:0000256" key="6">
    <source>
        <dbReference type="ARBA" id="ARBA00022563"/>
    </source>
</evidence>
<dbReference type="InterPro" id="IPR015424">
    <property type="entry name" value="PyrdxlP-dep_Trfase"/>
</dbReference>
<evidence type="ECO:0000313" key="13">
    <source>
        <dbReference type="Proteomes" id="UP000182761"/>
    </source>
</evidence>
<dbReference type="SUPFAM" id="SSF53383">
    <property type="entry name" value="PLP-dependent transferases"/>
    <property type="match status" value="1"/>
</dbReference>
<evidence type="ECO:0000256" key="5">
    <source>
        <dbReference type="ARBA" id="ARBA00022490"/>
    </source>
</evidence>
<dbReference type="AlphaFoldDB" id="A0A0X8XY50"/>
<evidence type="ECO:0000256" key="10">
    <source>
        <dbReference type="PIRSR" id="PIRSR000412-50"/>
    </source>
</evidence>
<dbReference type="UniPathway" id="UPA00193"/>
<dbReference type="InterPro" id="IPR001085">
    <property type="entry name" value="Ser_HO-MeTrfase"/>
</dbReference>
<gene>
    <name evidence="9" type="primary">glyA</name>
    <name evidence="12" type="ORF">Ga0061079_10467</name>
</gene>
<evidence type="ECO:0000256" key="4">
    <source>
        <dbReference type="ARBA" id="ARBA00011738"/>
    </source>
</evidence>
<comment type="pathway">
    <text evidence="9">Amino-acid biosynthesis; glycine biosynthesis; glycine from L-serine: step 1/1.</text>
</comment>
<dbReference type="HAMAP" id="MF_00051">
    <property type="entry name" value="SHMT"/>
    <property type="match status" value="1"/>
</dbReference>
<comment type="cofactor">
    <cofactor evidence="1 9 10">
        <name>pyridoxal 5'-phosphate</name>
        <dbReference type="ChEBI" id="CHEBI:597326"/>
    </cofactor>
</comment>
<evidence type="ECO:0000256" key="3">
    <source>
        <dbReference type="ARBA" id="ARBA00006376"/>
    </source>
</evidence>
<dbReference type="GO" id="GO:0030170">
    <property type="term" value="F:pyridoxal phosphate binding"/>
    <property type="evidence" value="ECO:0007669"/>
    <property type="project" value="UniProtKB-UniRule"/>
</dbReference>
<evidence type="ECO:0000256" key="9">
    <source>
        <dbReference type="HAMAP-Rule" id="MF_00051"/>
    </source>
</evidence>
<dbReference type="PANTHER" id="PTHR11680:SF35">
    <property type="entry name" value="SERINE HYDROXYMETHYLTRANSFERASE 1"/>
    <property type="match status" value="1"/>
</dbReference>
<keyword evidence="8 9" id="KW-0663">Pyridoxal phosphate</keyword>
<dbReference type="GO" id="GO:0008168">
    <property type="term" value="F:methyltransferase activity"/>
    <property type="evidence" value="ECO:0007669"/>
    <property type="project" value="UniProtKB-KW"/>
</dbReference>
<reference evidence="12 13" key="1">
    <citation type="submission" date="2016-01" db="EMBL/GenBank/DDBJ databases">
        <authorList>
            <person name="McClelland M."/>
            <person name="Jain A."/>
            <person name="Saraogi P."/>
            <person name="Mendelson R."/>
            <person name="Westerman R."/>
            <person name="SanMiguel P."/>
            <person name="Csonka L."/>
        </authorList>
    </citation>
    <scope>NUCLEOTIDE SEQUENCE [LARGE SCALE GENOMIC DNA]</scope>
    <source>
        <strain evidence="12 13">R-53146</strain>
    </source>
</reference>
<dbReference type="UniPathway" id="UPA00288">
    <property type="reaction ID" value="UER01023"/>
</dbReference>
<dbReference type="Pfam" id="PF00464">
    <property type="entry name" value="SHMT"/>
    <property type="match status" value="1"/>
</dbReference>
<keyword evidence="12" id="KW-0489">Methyltransferase</keyword>
<comment type="subunit">
    <text evidence="4 9">Homodimer.</text>
</comment>
<feature type="binding site" evidence="9">
    <location>
        <begin position="360"/>
        <end position="362"/>
    </location>
    <ligand>
        <name>(6S)-5,6,7,8-tetrahydrofolate</name>
        <dbReference type="ChEBI" id="CHEBI:57453"/>
    </ligand>
</feature>
<comment type="pathway">
    <text evidence="9">One-carbon metabolism; tetrahydrofolate interconversion.</text>
</comment>
<comment type="function">
    <text evidence="9">Catalyzes the reversible interconversion of serine and glycine with tetrahydrofolate (THF) serving as the one-carbon carrier. This reaction serves as the major source of one-carbon groups required for the biosynthesis of purines, thymidylate, methionine, and other important biomolecules. Also exhibits THF-independent aldolase activity toward beta-hydroxyamino acids, producing glycine and aldehydes, via a retro-aldol mechanism.</text>
</comment>
<keyword evidence="6 9" id="KW-0554">One-carbon metabolism</keyword>
<feature type="domain" description="Serine hydroxymethyltransferase-like" evidence="11">
    <location>
        <begin position="4"/>
        <end position="391"/>
    </location>
</feature>
<evidence type="ECO:0000256" key="7">
    <source>
        <dbReference type="ARBA" id="ARBA00022679"/>
    </source>
</evidence>
<dbReference type="Proteomes" id="UP000182761">
    <property type="component" value="Unassembled WGS sequence"/>
</dbReference>
<evidence type="ECO:0000256" key="8">
    <source>
        <dbReference type="ARBA" id="ARBA00022898"/>
    </source>
</evidence>
<dbReference type="InterPro" id="IPR049943">
    <property type="entry name" value="Ser_HO-MeTrfase-like"/>
</dbReference>
<dbReference type="GO" id="GO:0019264">
    <property type="term" value="P:glycine biosynthetic process from serine"/>
    <property type="evidence" value="ECO:0007669"/>
    <property type="project" value="UniProtKB-UniRule"/>
</dbReference>
<dbReference type="NCBIfam" id="NF000586">
    <property type="entry name" value="PRK00011.1"/>
    <property type="match status" value="1"/>
</dbReference>
<organism evidence="12 13">
    <name type="scientific">Apibacter mensalis</name>
    <dbReference type="NCBI Taxonomy" id="1586267"/>
    <lineage>
        <taxon>Bacteria</taxon>
        <taxon>Pseudomonadati</taxon>
        <taxon>Bacteroidota</taxon>
        <taxon>Flavobacteriia</taxon>
        <taxon>Flavobacteriales</taxon>
        <taxon>Weeksellaceae</taxon>
        <taxon>Apibacter</taxon>
    </lineage>
</organism>
<evidence type="ECO:0000256" key="2">
    <source>
        <dbReference type="ARBA" id="ARBA00004496"/>
    </source>
</evidence>
<keyword evidence="13" id="KW-1185">Reference proteome</keyword>
<comment type="catalytic activity">
    <reaction evidence="9">
        <text>(6R)-5,10-methylene-5,6,7,8-tetrahydrofolate + glycine + H2O = (6S)-5,6,7,8-tetrahydrofolate + L-serine</text>
        <dbReference type="Rhea" id="RHEA:15481"/>
        <dbReference type="ChEBI" id="CHEBI:15377"/>
        <dbReference type="ChEBI" id="CHEBI:15636"/>
        <dbReference type="ChEBI" id="CHEBI:33384"/>
        <dbReference type="ChEBI" id="CHEBI:57305"/>
        <dbReference type="ChEBI" id="CHEBI:57453"/>
        <dbReference type="EC" id="2.1.2.1"/>
    </reaction>
</comment>
<dbReference type="GO" id="GO:0032259">
    <property type="term" value="P:methylation"/>
    <property type="evidence" value="ECO:0007669"/>
    <property type="project" value="UniProtKB-KW"/>
</dbReference>
<comment type="subcellular location">
    <subcellularLocation>
        <location evidence="2 9">Cytoplasm</location>
    </subcellularLocation>
</comment>
<dbReference type="InterPro" id="IPR039429">
    <property type="entry name" value="SHMT-like_dom"/>
</dbReference>